<accession>A0A9E5JQ16</accession>
<proteinExistence type="predicted"/>
<dbReference type="AlphaFoldDB" id="A0A9E5JQ16"/>
<dbReference type="RefSeq" id="WP_167181610.1">
    <property type="nucleotide sequence ID" value="NZ_JAAONZ010000002.1"/>
</dbReference>
<name>A0A9E5JQ16_9GAMM</name>
<evidence type="ECO:0000313" key="1">
    <source>
        <dbReference type="EMBL" id="NHO64503.1"/>
    </source>
</evidence>
<gene>
    <name evidence="1" type="ORF">G8770_02950</name>
</gene>
<sequence length="251" mass="28508">MSKYPFHLRTSVFLLMGLMFLAGCQNSPRGEVKARDAKRHDFSGSWEMDFSLNDSVDAKLDAYFYRLRRSMARQANGRQMESNRMSPINQRTAQTVVAMAQFVEKISRVQVMDIAQTVTDIDVTREGTFALKCHFPSRGLQQSDNPFATEVCGWDGHQLVFQLRLPEGLVVQQRLTLSANGQQINVATTMYSDQAPEPFTLNRSYSKFEKRRQGYSCEQTVEKGKVCTLTSEAEDERMVPQAPKPVIMNAD</sequence>
<dbReference type="Proteomes" id="UP000787472">
    <property type="component" value="Unassembled WGS sequence"/>
</dbReference>
<comment type="caution">
    <text evidence="1">The sequence shown here is derived from an EMBL/GenBank/DDBJ whole genome shotgun (WGS) entry which is preliminary data.</text>
</comment>
<organism evidence="1 2">
    <name type="scientific">Pseudomaricurvus hydrocarbonicus</name>
    <dbReference type="NCBI Taxonomy" id="1470433"/>
    <lineage>
        <taxon>Bacteria</taxon>
        <taxon>Pseudomonadati</taxon>
        <taxon>Pseudomonadota</taxon>
        <taxon>Gammaproteobacteria</taxon>
        <taxon>Cellvibrionales</taxon>
        <taxon>Cellvibrionaceae</taxon>
        <taxon>Pseudomaricurvus</taxon>
    </lineage>
</organism>
<dbReference type="PROSITE" id="PS51257">
    <property type="entry name" value="PROKAR_LIPOPROTEIN"/>
    <property type="match status" value="1"/>
</dbReference>
<protein>
    <recommendedName>
        <fullName evidence="3">Lipoprotein</fullName>
    </recommendedName>
</protein>
<evidence type="ECO:0000313" key="2">
    <source>
        <dbReference type="Proteomes" id="UP000787472"/>
    </source>
</evidence>
<keyword evidence="2" id="KW-1185">Reference proteome</keyword>
<dbReference type="EMBL" id="JAAONZ010000002">
    <property type="protein sequence ID" value="NHO64503.1"/>
    <property type="molecule type" value="Genomic_DNA"/>
</dbReference>
<evidence type="ECO:0008006" key="3">
    <source>
        <dbReference type="Google" id="ProtNLM"/>
    </source>
</evidence>
<reference evidence="1" key="1">
    <citation type="submission" date="2020-03" db="EMBL/GenBank/DDBJ databases">
        <authorList>
            <person name="Guo F."/>
        </authorList>
    </citation>
    <scope>NUCLEOTIDE SEQUENCE</scope>
    <source>
        <strain evidence="1">JCM 30134</strain>
    </source>
</reference>